<evidence type="ECO:0000256" key="1">
    <source>
        <dbReference type="ARBA" id="ARBA00004651"/>
    </source>
</evidence>
<feature type="domain" description="ABC transmembrane type-1" evidence="9">
    <location>
        <begin position="26"/>
        <end position="220"/>
    </location>
</feature>
<evidence type="ECO:0000256" key="4">
    <source>
        <dbReference type="ARBA" id="ARBA00022475"/>
    </source>
</evidence>
<dbReference type="PANTHER" id="PTHR30450">
    <property type="entry name" value="ABC TRANSPORTER PERMEASE"/>
    <property type="match status" value="1"/>
</dbReference>
<feature type="transmembrane region" description="Helical" evidence="8">
    <location>
        <begin position="30"/>
        <end position="54"/>
    </location>
</feature>
<keyword evidence="4" id="KW-1003">Cell membrane</keyword>
<dbReference type="PANTHER" id="PTHR30450:SF1">
    <property type="entry name" value="D-METHIONINE TRANSPORT SYSTEM PERMEASE PROTEIN METI-RELATED"/>
    <property type="match status" value="1"/>
</dbReference>
<keyword evidence="5 8" id="KW-0812">Transmembrane</keyword>
<keyword evidence="7 8" id="KW-0472">Membrane</keyword>
<evidence type="ECO:0000313" key="10">
    <source>
        <dbReference type="EMBL" id="KJY61808.1"/>
    </source>
</evidence>
<comment type="subcellular location">
    <subcellularLocation>
        <location evidence="1 8">Cell membrane</location>
        <topology evidence="1 8">Multi-pass membrane protein</topology>
    </subcellularLocation>
</comment>
<dbReference type="EMBL" id="JXJQ01000008">
    <property type="protein sequence ID" value="KJY61808.1"/>
    <property type="molecule type" value="Genomic_DNA"/>
</dbReference>
<accession>A0A0F4LTW3</accession>
<dbReference type="FunFam" id="1.10.3720.10:FF:000002">
    <property type="entry name" value="D-methionine ABC transporter permease MetI"/>
    <property type="match status" value="1"/>
</dbReference>
<dbReference type="InterPro" id="IPR035906">
    <property type="entry name" value="MetI-like_sf"/>
</dbReference>
<keyword evidence="11" id="KW-1185">Reference proteome</keyword>
<dbReference type="InterPro" id="IPR051322">
    <property type="entry name" value="AA_ABC_Transporter_Permease"/>
</dbReference>
<dbReference type="InterPro" id="IPR000515">
    <property type="entry name" value="MetI-like"/>
</dbReference>
<feature type="transmembrane region" description="Helical" evidence="8">
    <location>
        <begin position="75"/>
        <end position="94"/>
    </location>
</feature>
<gene>
    <name evidence="10" type="ORF">JG30_08600</name>
</gene>
<dbReference type="HOGENOM" id="CLU_077375_0_1_9"/>
<comment type="similarity">
    <text evidence="2">Belongs to the binding-protein-dependent transport system permease family. CysTW subfamily.</text>
</comment>
<dbReference type="Proteomes" id="UP000033558">
    <property type="component" value="Unassembled WGS sequence"/>
</dbReference>
<dbReference type="AlphaFoldDB" id="A0A0F4LTW3"/>
<keyword evidence="6 8" id="KW-1133">Transmembrane helix</keyword>
<feature type="transmembrane region" description="Helical" evidence="8">
    <location>
        <begin position="159"/>
        <end position="181"/>
    </location>
</feature>
<dbReference type="PROSITE" id="PS50928">
    <property type="entry name" value="ABC_TM1"/>
    <property type="match status" value="1"/>
</dbReference>
<feature type="transmembrane region" description="Helical" evidence="8">
    <location>
        <begin position="100"/>
        <end position="118"/>
    </location>
</feature>
<dbReference type="SUPFAM" id="SSF161098">
    <property type="entry name" value="MetI-like"/>
    <property type="match status" value="1"/>
</dbReference>
<comment type="caution">
    <text evidence="10">The sequence shown here is derived from an EMBL/GenBank/DDBJ whole genome shotgun (WGS) entry which is preliminary data.</text>
</comment>
<dbReference type="Pfam" id="PF00528">
    <property type="entry name" value="BPD_transp_1"/>
    <property type="match status" value="1"/>
</dbReference>
<reference evidence="10 11" key="1">
    <citation type="submission" date="2015-01" db="EMBL/GenBank/DDBJ databases">
        <title>Comparative genomics of the lactic acid bacteria isolated from the honey bee gut.</title>
        <authorList>
            <person name="Ellegaard K.M."/>
            <person name="Tamarit D."/>
            <person name="Javelind E."/>
            <person name="Olofsson T."/>
            <person name="Andersson S.G."/>
            <person name="Vasquez A."/>
        </authorList>
    </citation>
    <scope>NUCLEOTIDE SEQUENCE [LARGE SCALE GENOMIC DNA]</scope>
    <source>
        <strain evidence="10 11">Bin4</strain>
    </source>
</reference>
<dbReference type="RefSeq" id="WP_046316488.1">
    <property type="nucleotide sequence ID" value="NZ_JAMBKK010000001.1"/>
</dbReference>
<evidence type="ECO:0000256" key="5">
    <source>
        <dbReference type="ARBA" id="ARBA00022692"/>
    </source>
</evidence>
<protein>
    <submittedName>
        <fullName evidence="10">Putative D-methionine transport system permease protein metI</fullName>
    </submittedName>
</protein>
<keyword evidence="3 8" id="KW-0813">Transport</keyword>
<organism evidence="10 11">
    <name type="scientific">Bombilactobacillus mellifer</name>
    <dbReference type="NCBI Taxonomy" id="1218492"/>
    <lineage>
        <taxon>Bacteria</taxon>
        <taxon>Bacillati</taxon>
        <taxon>Bacillota</taxon>
        <taxon>Bacilli</taxon>
        <taxon>Lactobacillales</taxon>
        <taxon>Lactobacillaceae</taxon>
        <taxon>Bombilactobacillus</taxon>
    </lineage>
</organism>
<evidence type="ECO:0000256" key="7">
    <source>
        <dbReference type="ARBA" id="ARBA00023136"/>
    </source>
</evidence>
<dbReference type="STRING" id="1218492.JG30_08600"/>
<dbReference type="GO" id="GO:0005886">
    <property type="term" value="C:plasma membrane"/>
    <property type="evidence" value="ECO:0007669"/>
    <property type="project" value="UniProtKB-SubCell"/>
</dbReference>
<sequence length="229" mass="24813">MSQFLRTWFPNVVMNWSGDNGFVQAIYETLYMTFVSAIFAGILGLILGIILVITDTNGILPHAKFYNVLDKLVNLFRSIPFVILLAVIGPFTKFIVGQTIGPTGALVPLIVGTAPFFARQVQLALVEVDPGVIEAARAMGLSPWKIIYRVYLKEGLPELIRSGTLTLISLIGLTAMAGAVGGGGLGNMAIAVGYQRFQNDVTFVSMILILVLVFVVQGLGDWAIKKLEH</sequence>
<name>A0A0F4LTW3_9LACO</name>
<evidence type="ECO:0000259" key="9">
    <source>
        <dbReference type="PROSITE" id="PS50928"/>
    </source>
</evidence>
<evidence type="ECO:0000256" key="3">
    <source>
        <dbReference type="ARBA" id="ARBA00022448"/>
    </source>
</evidence>
<dbReference type="GO" id="GO:0048473">
    <property type="term" value="P:D-methionine transmembrane transport"/>
    <property type="evidence" value="ECO:0007669"/>
    <property type="project" value="TreeGrafter"/>
</dbReference>
<evidence type="ECO:0000256" key="8">
    <source>
        <dbReference type="RuleBase" id="RU363032"/>
    </source>
</evidence>
<proteinExistence type="inferred from homology"/>
<dbReference type="PATRIC" id="fig|1218492.5.peg.999"/>
<evidence type="ECO:0000256" key="2">
    <source>
        <dbReference type="ARBA" id="ARBA00007069"/>
    </source>
</evidence>
<feature type="transmembrane region" description="Helical" evidence="8">
    <location>
        <begin position="201"/>
        <end position="224"/>
    </location>
</feature>
<evidence type="ECO:0000256" key="6">
    <source>
        <dbReference type="ARBA" id="ARBA00022989"/>
    </source>
</evidence>
<dbReference type="CDD" id="cd06261">
    <property type="entry name" value="TM_PBP2"/>
    <property type="match status" value="1"/>
</dbReference>
<evidence type="ECO:0000313" key="11">
    <source>
        <dbReference type="Proteomes" id="UP000033558"/>
    </source>
</evidence>
<dbReference type="Gene3D" id="1.10.3720.10">
    <property type="entry name" value="MetI-like"/>
    <property type="match status" value="1"/>
</dbReference>